<sequence length="129" mass="14727">MSDRVSRIFPDEEQRKKNVFDSGFYTVLLTYADTDTVGETRKKTVEEVVARAVQDMNDAHSAVNPASGLFRRTVRSISSSMSSLFSKTDRKPAEYPEPECLCTSSPKGNRDCRFYEHALRKWRSTSEFS</sequence>
<name>A0A8H4ISJ6_9PEZI</name>
<comment type="caution">
    <text evidence="1">The sequence shown here is derived from an EMBL/GenBank/DDBJ whole genome shotgun (WGS) entry which is preliminary data.</text>
</comment>
<proteinExistence type="predicted"/>
<protein>
    <submittedName>
        <fullName evidence="1">Uncharacterized protein</fullName>
    </submittedName>
</protein>
<reference evidence="1" key="1">
    <citation type="submission" date="2020-04" db="EMBL/GenBank/DDBJ databases">
        <title>Genome Assembly and Annotation of Botryosphaeria dothidea sdau 11-99, a Latent Pathogen of Apple Fruit Ring Rot in China.</title>
        <authorList>
            <person name="Yu C."/>
            <person name="Diao Y."/>
            <person name="Lu Q."/>
            <person name="Zhao J."/>
            <person name="Cui S."/>
            <person name="Peng C."/>
            <person name="He B."/>
            <person name="Liu H."/>
        </authorList>
    </citation>
    <scope>NUCLEOTIDE SEQUENCE [LARGE SCALE GENOMIC DNA]</scope>
    <source>
        <strain evidence="1">Sdau11-99</strain>
    </source>
</reference>
<dbReference type="EMBL" id="WWBZ02000033">
    <property type="protein sequence ID" value="KAF4306421.1"/>
    <property type="molecule type" value="Genomic_DNA"/>
</dbReference>
<evidence type="ECO:0000313" key="1">
    <source>
        <dbReference type="EMBL" id="KAF4306421.1"/>
    </source>
</evidence>
<evidence type="ECO:0000313" key="2">
    <source>
        <dbReference type="Proteomes" id="UP000572817"/>
    </source>
</evidence>
<gene>
    <name evidence="1" type="ORF">GTA08_BOTSDO05505</name>
</gene>
<dbReference type="AlphaFoldDB" id="A0A8H4ISJ6"/>
<dbReference type="Proteomes" id="UP000572817">
    <property type="component" value="Unassembled WGS sequence"/>
</dbReference>
<keyword evidence="2" id="KW-1185">Reference proteome</keyword>
<accession>A0A8H4ISJ6</accession>
<organism evidence="1 2">
    <name type="scientific">Botryosphaeria dothidea</name>
    <dbReference type="NCBI Taxonomy" id="55169"/>
    <lineage>
        <taxon>Eukaryota</taxon>
        <taxon>Fungi</taxon>
        <taxon>Dikarya</taxon>
        <taxon>Ascomycota</taxon>
        <taxon>Pezizomycotina</taxon>
        <taxon>Dothideomycetes</taxon>
        <taxon>Dothideomycetes incertae sedis</taxon>
        <taxon>Botryosphaeriales</taxon>
        <taxon>Botryosphaeriaceae</taxon>
        <taxon>Botryosphaeria</taxon>
    </lineage>
</organism>